<organism evidence="2 3">
    <name type="scientific">Setomelanomma holmii</name>
    <dbReference type="NCBI Taxonomy" id="210430"/>
    <lineage>
        <taxon>Eukaryota</taxon>
        <taxon>Fungi</taxon>
        <taxon>Dikarya</taxon>
        <taxon>Ascomycota</taxon>
        <taxon>Pezizomycotina</taxon>
        <taxon>Dothideomycetes</taxon>
        <taxon>Pleosporomycetidae</taxon>
        <taxon>Pleosporales</taxon>
        <taxon>Pleosporineae</taxon>
        <taxon>Phaeosphaeriaceae</taxon>
        <taxon>Setomelanomma</taxon>
    </lineage>
</organism>
<protein>
    <submittedName>
        <fullName evidence="2">Uncharacterized protein</fullName>
    </submittedName>
</protein>
<feature type="region of interest" description="Disordered" evidence="1">
    <location>
        <begin position="196"/>
        <end position="239"/>
    </location>
</feature>
<feature type="compositionally biased region" description="Basic and acidic residues" evidence="1">
    <location>
        <begin position="130"/>
        <end position="144"/>
    </location>
</feature>
<proteinExistence type="predicted"/>
<sequence length="251" mass="28804">MSSRRSLNNEPPPPYTPTPLQYDWATAPASESNIHTQTQTRPQHRCQDVASGLPCFHVRRTSSPPHSTKKTTNQIPIIQSSSGISSKWQQLKAKNEERKAKRVYCTPEEAAKISGRDCSGRFWNEQIAAEHKHKEREWKERARNDPNMNERSGSEDRRDHQQRRARIVMVKKEILTPESVRREKHHRKQRVCGDIPVYSNMPAKNTPAPNEPPAFDDTEHSEGASPCDTNKMTKKEKAKEGTMWETLCAIM</sequence>
<reference evidence="2" key="1">
    <citation type="journal article" date="2020" name="Stud. Mycol.">
        <title>101 Dothideomycetes genomes: a test case for predicting lifestyles and emergence of pathogens.</title>
        <authorList>
            <person name="Haridas S."/>
            <person name="Albert R."/>
            <person name="Binder M."/>
            <person name="Bloem J."/>
            <person name="Labutti K."/>
            <person name="Salamov A."/>
            <person name="Andreopoulos B."/>
            <person name="Baker S."/>
            <person name="Barry K."/>
            <person name="Bills G."/>
            <person name="Bluhm B."/>
            <person name="Cannon C."/>
            <person name="Castanera R."/>
            <person name="Culley D."/>
            <person name="Daum C."/>
            <person name="Ezra D."/>
            <person name="Gonzalez J."/>
            <person name="Henrissat B."/>
            <person name="Kuo A."/>
            <person name="Liang C."/>
            <person name="Lipzen A."/>
            <person name="Lutzoni F."/>
            <person name="Magnuson J."/>
            <person name="Mondo S."/>
            <person name="Nolan M."/>
            <person name="Ohm R."/>
            <person name="Pangilinan J."/>
            <person name="Park H.-J."/>
            <person name="Ramirez L."/>
            <person name="Alfaro M."/>
            <person name="Sun H."/>
            <person name="Tritt A."/>
            <person name="Yoshinaga Y."/>
            <person name="Zwiers L.-H."/>
            <person name="Turgeon B."/>
            <person name="Goodwin S."/>
            <person name="Spatafora J."/>
            <person name="Crous P."/>
            <person name="Grigoriev I."/>
        </authorList>
    </citation>
    <scope>NUCLEOTIDE SEQUENCE</scope>
    <source>
        <strain evidence="2">CBS 110217</strain>
    </source>
</reference>
<comment type="caution">
    <text evidence="2">The sequence shown here is derived from an EMBL/GenBank/DDBJ whole genome shotgun (WGS) entry which is preliminary data.</text>
</comment>
<evidence type="ECO:0000313" key="3">
    <source>
        <dbReference type="Proteomes" id="UP000799777"/>
    </source>
</evidence>
<name>A0A9P4LLM7_9PLEO</name>
<dbReference type="Proteomes" id="UP000799777">
    <property type="component" value="Unassembled WGS sequence"/>
</dbReference>
<accession>A0A9P4LLM7</accession>
<feature type="region of interest" description="Disordered" evidence="1">
    <location>
        <begin position="130"/>
        <end position="163"/>
    </location>
</feature>
<feature type="region of interest" description="Disordered" evidence="1">
    <location>
        <begin position="1"/>
        <end position="42"/>
    </location>
</feature>
<evidence type="ECO:0000313" key="2">
    <source>
        <dbReference type="EMBL" id="KAF2031711.1"/>
    </source>
</evidence>
<feature type="compositionally biased region" description="Polar residues" evidence="1">
    <location>
        <begin position="29"/>
        <end position="41"/>
    </location>
</feature>
<dbReference type="EMBL" id="ML978178">
    <property type="protein sequence ID" value="KAF2031711.1"/>
    <property type="molecule type" value="Genomic_DNA"/>
</dbReference>
<dbReference type="OrthoDB" id="10669431at2759"/>
<gene>
    <name evidence="2" type="ORF">EK21DRAFT_87749</name>
</gene>
<evidence type="ECO:0000256" key="1">
    <source>
        <dbReference type="SAM" id="MobiDB-lite"/>
    </source>
</evidence>
<keyword evidence="3" id="KW-1185">Reference proteome</keyword>
<dbReference type="AlphaFoldDB" id="A0A9P4LLM7"/>